<reference evidence="10" key="2">
    <citation type="submission" date="2020-09" db="EMBL/GenBank/DDBJ databases">
        <authorList>
            <person name="Sun Q."/>
            <person name="Kim S."/>
        </authorList>
    </citation>
    <scope>NUCLEOTIDE SEQUENCE</scope>
    <source>
        <strain evidence="10">KCTC 12719</strain>
    </source>
</reference>
<dbReference type="GO" id="GO:0016740">
    <property type="term" value="F:transferase activity"/>
    <property type="evidence" value="ECO:0007669"/>
    <property type="project" value="UniProtKB-KW"/>
</dbReference>
<reference evidence="10" key="1">
    <citation type="journal article" date="2014" name="Int. J. Syst. Evol. Microbiol.">
        <title>Complete genome sequence of Corynebacterium casei LMG S-19264T (=DSM 44701T), isolated from a smear-ripened cheese.</title>
        <authorList>
            <consortium name="US DOE Joint Genome Institute (JGI-PGF)"/>
            <person name="Walter F."/>
            <person name="Albersmeier A."/>
            <person name="Kalinowski J."/>
            <person name="Ruckert C."/>
        </authorList>
    </citation>
    <scope>NUCLEOTIDE SEQUENCE</scope>
    <source>
        <strain evidence="10">KCTC 12719</strain>
    </source>
</reference>
<evidence type="ECO:0000256" key="2">
    <source>
        <dbReference type="ARBA" id="ARBA00005992"/>
    </source>
</evidence>
<dbReference type="PROSITE" id="PS52029">
    <property type="entry name" value="LD_TPASE"/>
    <property type="match status" value="1"/>
</dbReference>
<feature type="active site" description="Proton donor/acceptor" evidence="7">
    <location>
        <position position="176"/>
    </location>
</feature>
<accession>A0A918SCJ0</accession>
<keyword evidence="11" id="KW-1185">Reference proteome</keyword>
<dbReference type="CDD" id="cd16913">
    <property type="entry name" value="YkuD_like"/>
    <property type="match status" value="1"/>
</dbReference>
<keyword evidence="3" id="KW-0808">Transferase</keyword>
<evidence type="ECO:0000256" key="8">
    <source>
        <dbReference type="SAM" id="MobiDB-lite"/>
    </source>
</evidence>
<evidence type="ECO:0000256" key="7">
    <source>
        <dbReference type="PROSITE-ProRule" id="PRU01373"/>
    </source>
</evidence>
<dbReference type="AlphaFoldDB" id="A0A918SCJ0"/>
<proteinExistence type="inferred from homology"/>
<dbReference type="GO" id="GO:0071555">
    <property type="term" value="P:cell wall organization"/>
    <property type="evidence" value="ECO:0007669"/>
    <property type="project" value="UniProtKB-UniRule"/>
</dbReference>
<evidence type="ECO:0000259" key="9">
    <source>
        <dbReference type="PROSITE" id="PS52029"/>
    </source>
</evidence>
<dbReference type="InterPro" id="IPR050979">
    <property type="entry name" value="LD-transpeptidase"/>
</dbReference>
<evidence type="ECO:0000256" key="3">
    <source>
        <dbReference type="ARBA" id="ARBA00022679"/>
    </source>
</evidence>
<feature type="region of interest" description="Disordered" evidence="8">
    <location>
        <begin position="1"/>
        <end position="27"/>
    </location>
</feature>
<dbReference type="Pfam" id="PF03734">
    <property type="entry name" value="YkuD"/>
    <property type="match status" value="1"/>
</dbReference>
<dbReference type="SUPFAM" id="SSF141523">
    <property type="entry name" value="L,D-transpeptidase catalytic domain-like"/>
    <property type="match status" value="1"/>
</dbReference>
<dbReference type="GO" id="GO:0071972">
    <property type="term" value="F:peptidoglycan L,D-transpeptidase activity"/>
    <property type="evidence" value="ECO:0007669"/>
    <property type="project" value="TreeGrafter"/>
</dbReference>
<gene>
    <name evidence="10" type="ORF">GCM10007103_16300</name>
</gene>
<dbReference type="PANTHER" id="PTHR30582:SF2">
    <property type="entry name" value="L,D-TRANSPEPTIDASE YCIB-RELATED"/>
    <property type="match status" value="1"/>
</dbReference>
<dbReference type="PANTHER" id="PTHR30582">
    <property type="entry name" value="L,D-TRANSPEPTIDASE"/>
    <property type="match status" value="1"/>
</dbReference>
<evidence type="ECO:0000313" key="11">
    <source>
        <dbReference type="Proteomes" id="UP000610456"/>
    </source>
</evidence>
<comment type="caution">
    <text evidence="10">The sequence shown here is derived from an EMBL/GenBank/DDBJ whole genome shotgun (WGS) entry which is preliminary data.</text>
</comment>
<sequence>MTVHEAVNDSIAEKEQEEEIKEKPEPKPVVRYHLDSIASAEEVDSFQIRYSDEERKILFALNRMDAWRLSAGTQLIIPDSISDNLLTYSPFPEELELLDSIPKTVLINQRVQGFALYENGKLIRWGPTSSGKQTTPTPNGLHYGNHKSKRKVSTVNSDWILPFYFNFMNFEGVGVHQYSMPGYPASHACVRLLEEDARFIYDWAEQWQLNSNGQVIVENGTPFMVFGEYDYEQPSPPWLRLATNYEDNFLNKAELDTLKNYVQRYFEDEKNFVQEETETEEEPELTV</sequence>
<dbReference type="InterPro" id="IPR038063">
    <property type="entry name" value="Transpep_catalytic_dom"/>
</dbReference>
<dbReference type="Gene3D" id="2.40.440.10">
    <property type="entry name" value="L,D-transpeptidase catalytic domain-like"/>
    <property type="match status" value="1"/>
</dbReference>
<evidence type="ECO:0000256" key="5">
    <source>
        <dbReference type="ARBA" id="ARBA00022984"/>
    </source>
</evidence>
<organism evidence="10 11">
    <name type="scientific">Salinimicrobium marinum</name>
    <dbReference type="NCBI Taxonomy" id="680283"/>
    <lineage>
        <taxon>Bacteria</taxon>
        <taxon>Pseudomonadati</taxon>
        <taxon>Bacteroidota</taxon>
        <taxon>Flavobacteriia</taxon>
        <taxon>Flavobacteriales</taxon>
        <taxon>Flavobacteriaceae</taxon>
        <taxon>Salinimicrobium</taxon>
    </lineage>
</organism>
<comment type="similarity">
    <text evidence="2">Belongs to the YkuD family.</text>
</comment>
<evidence type="ECO:0000256" key="6">
    <source>
        <dbReference type="ARBA" id="ARBA00023316"/>
    </source>
</evidence>
<keyword evidence="4 7" id="KW-0133">Cell shape</keyword>
<keyword evidence="6 7" id="KW-0961">Cell wall biogenesis/degradation</keyword>
<comment type="pathway">
    <text evidence="1 7">Cell wall biogenesis; peptidoglycan biosynthesis.</text>
</comment>
<dbReference type="Proteomes" id="UP000610456">
    <property type="component" value="Unassembled WGS sequence"/>
</dbReference>
<evidence type="ECO:0000313" key="10">
    <source>
        <dbReference type="EMBL" id="GHA35458.1"/>
    </source>
</evidence>
<dbReference type="InterPro" id="IPR005490">
    <property type="entry name" value="LD_TPept_cat_dom"/>
</dbReference>
<evidence type="ECO:0000256" key="4">
    <source>
        <dbReference type="ARBA" id="ARBA00022960"/>
    </source>
</evidence>
<dbReference type="GO" id="GO:0008360">
    <property type="term" value="P:regulation of cell shape"/>
    <property type="evidence" value="ECO:0007669"/>
    <property type="project" value="UniProtKB-UniRule"/>
</dbReference>
<evidence type="ECO:0000256" key="1">
    <source>
        <dbReference type="ARBA" id="ARBA00004752"/>
    </source>
</evidence>
<feature type="active site" description="Nucleophile" evidence="7">
    <location>
        <position position="189"/>
    </location>
</feature>
<dbReference type="GO" id="GO:0018104">
    <property type="term" value="P:peptidoglycan-protein cross-linking"/>
    <property type="evidence" value="ECO:0007669"/>
    <property type="project" value="TreeGrafter"/>
</dbReference>
<feature type="domain" description="L,D-TPase catalytic" evidence="9">
    <location>
        <begin position="103"/>
        <end position="226"/>
    </location>
</feature>
<keyword evidence="5 7" id="KW-0573">Peptidoglycan synthesis</keyword>
<protein>
    <recommendedName>
        <fullName evidence="9">L,D-TPase catalytic domain-containing protein</fullName>
    </recommendedName>
</protein>
<dbReference type="EMBL" id="BMXB01000004">
    <property type="protein sequence ID" value="GHA35458.1"/>
    <property type="molecule type" value="Genomic_DNA"/>
</dbReference>
<name>A0A918SCJ0_9FLAO</name>
<dbReference type="GO" id="GO:0005576">
    <property type="term" value="C:extracellular region"/>
    <property type="evidence" value="ECO:0007669"/>
    <property type="project" value="TreeGrafter"/>
</dbReference>